<protein>
    <submittedName>
        <fullName evidence="1">GNAT family N-acetyltransferase</fullName>
    </submittedName>
</protein>
<sequence length="367" mass="43616">MLEKITFPEHEYESVQNWLNKQGYCYTTRVFKEVGKYKVGESYLAPWGDVLRIDDVQIFRKVSDRPFYDEMSDAEKAEIRKYSEDMGLPYEFIRFSRSKMNLQDCFMLEDLFPRSFTNYEERPYGILFYNTQNKDSYDSNHAVIFRDKIRNLSDTLKDILAFYQEKGLTPMIYQSARDNGYFTEIKDDLTKEGFDSWIEEQKFMVLMAENRITPNEGLVVRNVQSWDPSFEQVFIEAEEPWETEVLRKSLDDPNTVLWVAYLEDKPIGVLYCLTDSKVCRGNYVLVSKQHRNVGAGKTLTYHYVEWCKVSGIRKAFHWPDGERPEKIYLEAGFRHVETVYAGRAVYNPQRMTHIQERIVIREEYHVR</sequence>
<name>A0AC61MXI1_9FIRM</name>
<proteinExistence type="predicted"/>
<gene>
    <name evidence="1" type="ORF">JYE49_01855</name>
</gene>
<evidence type="ECO:0000313" key="2">
    <source>
        <dbReference type="Proteomes" id="UP000682782"/>
    </source>
</evidence>
<organism evidence="1 2">
    <name type="scientific">Aristaeella hokkaidonensis</name>
    <dbReference type="NCBI Taxonomy" id="3046382"/>
    <lineage>
        <taxon>Bacteria</taxon>
        <taxon>Bacillati</taxon>
        <taxon>Bacillota</taxon>
        <taxon>Clostridia</taxon>
        <taxon>Eubacteriales</taxon>
        <taxon>Aristaeellaceae</taxon>
        <taxon>Aristaeella</taxon>
    </lineage>
</organism>
<accession>A0AC61MXI1</accession>
<reference evidence="1" key="1">
    <citation type="submission" date="2021-01" db="EMBL/GenBank/DDBJ databases">
        <title>Complete genome sequence of Clostridiales bacterium R-7.</title>
        <authorList>
            <person name="Mahoney-Kurpe S.C."/>
            <person name="Palevich N."/>
            <person name="Koike S."/>
            <person name="Moon C.D."/>
            <person name="Attwood G.T."/>
        </authorList>
    </citation>
    <scope>NUCLEOTIDE SEQUENCE</scope>
    <source>
        <strain evidence="1">R-7</strain>
    </source>
</reference>
<keyword evidence="2" id="KW-1185">Reference proteome</keyword>
<dbReference type="EMBL" id="CP068393">
    <property type="protein sequence ID" value="QUC67472.1"/>
    <property type="molecule type" value="Genomic_DNA"/>
</dbReference>
<evidence type="ECO:0000313" key="1">
    <source>
        <dbReference type="EMBL" id="QUC67472.1"/>
    </source>
</evidence>
<dbReference type="Proteomes" id="UP000682782">
    <property type="component" value="Chromosome"/>
</dbReference>